<evidence type="ECO:0000256" key="3">
    <source>
        <dbReference type="ARBA" id="ARBA00023163"/>
    </source>
</evidence>
<dbReference type="InterPro" id="IPR036388">
    <property type="entry name" value="WH-like_DNA-bd_sf"/>
</dbReference>
<name>T0BY43_ALIAG</name>
<dbReference type="SUPFAM" id="SSF46785">
    <property type="entry name" value="Winged helix' DNA-binding domain"/>
    <property type="match status" value="1"/>
</dbReference>
<dbReference type="eggNOG" id="COG1846">
    <property type="taxonomic scope" value="Bacteria"/>
</dbReference>
<dbReference type="SMART" id="SM00347">
    <property type="entry name" value="HTH_MARR"/>
    <property type="match status" value="1"/>
</dbReference>
<dbReference type="Gene3D" id="1.10.10.10">
    <property type="entry name" value="Winged helix-like DNA-binding domain superfamily/Winged helix DNA-binding domain"/>
    <property type="match status" value="1"/>
</dbReference>
<dbReference type="PANTHER" id="PTHR33164">
    <property type="entry name" value="TRANSCRIPTIONAL REGULATOR, MARR FAMILY"/>
    <property type="match status" value="1"/>
</dbReference>
<evidence type="ECO:0000256" key="1">
    <source>
        <dbReference type="ARBA" id="ARBA00023015"/>
    </source>
</evidence>
<accession>A0A9E7CZB1</accession>
<gene>
    <name evidence="4" type="ORF">K1I37_05780</name>
</gene>
<dbReference type="Pfam" id="PF01047">
    <property type="entry name" value="MarR"/>
    <property type="match status" value="1"/>
</dbReference>
<keyword evidence="2" id="KW-0238">DNA-binding</keyword>
<dbReference type="GO" id="GO:0003700">
    <property type="term" value="F:DNA-binding transcription factor activity"/>
    <property type="evidence" value="ECO:0007669"/>
    <property type="project" value="InterPro"/>
</dbReference>
<dbReference type="OrthoDB" id="9799663at2"/>
<keyword evidence="1" id="KW-0805">Transcription regulation</keyword>
<proteinExistence type="predicted"/>
<sequence length="146" mass="16993">MQDENRLIAQSLSYRLATASRFLINRLNRNFKENDLSITYEQFRIMIRLWKEDGLTQGQIAALTGKDEPSVSRLINNMIKRNLIKRLPHPEDRRTNLIFLTEEGKNIQHELYVQYRKTTEEALQGVSASELDTCLKVLDTVTKNLA</sequence>
<dbReference type="KEGG" id="aaco:K1I37_05780"/>
<dbReference type="InterPro" id="IPR000835">
    <property type="entry name" value="HTH_MarR-typ"/>
</dbReference>
<evidence type="ECO:0000313" key="4">
    <source>
        <dbReference type="EMBL" id="UNO50001.1"/>
    </source>
</evidence>
<protein>
    <submittedName>
        <fullName evidence="4">MarR family transcriptional regulator</fullName>
    </submittedName>
</protein>
<dbReference type="PANTHER" id="PTHR33164:SF64">
    <property type="entry name" value="TRANSCRIPTIONAL REGULATOR SLYA"/>
    <property type="match status" value="1"/>
</dbReference>
<dbReference type="GO" id="GO:0003677">
    <property type="term" value="F:DNA binding"/>
    <property type="evidence" value="ECO:0007669"/>
    <property type="project" value="UniProtKB-KW"/>
</dbReference>
<dbReference type="Proteomes" id="UP000829401">
    <property type="component" value="Chromosome"/>
</dbReference>
<evidence type="ECO:0000256" key="2">
    <source>
        <dbReference type="ARBA" id="ARBA00023125"/>
    </source>
</evidence>
<evidence type="ECO:0000313" key="5">
    <source>
        <dbReference type="Proteomes" id="UP000829401"/>
    </source>
</evidence>
<dbReference type="RefSeq" id="WP_021296680.1">
    <property type="nucleotide sequence ID" value="NZ_AURB01000133.1"/>
</dbReference>
<dbReference type="PROSITE" id="PS50995">
    <property type="entry name" value="HTH_MARR_2"/>
    <property type="match status" value="1"/>
</dbReference>
<keyword evidence="3" id="KW-0804">Transcription</keyword>
<dbReference type="STRING" id="1356854.N007_08080"/>
<dbReference type="GO" id="GO:0006950">
    <property type="term" value="P:response to stress"/>
    <property type="evidence" value="ECO:0007669"/>
    <property type="project" value="TreeGrafter"/>
</dbReference>
<accession>T0BY43</accession>
<reference evidence="5" key="1">
    <citation type="journal article" date="2022" name="G3 (Bethesda)">
        <title>Unveiling the complete genome sequence of Alicyclobacillus acidoterrestris DSM 3922T, a taint-producing strain.</title>
        <authorList>
            <person name="Leonardo I.C."/>
            <person name="Barreto Crespo M.T."/>
            <person name="Gaspar F.B."/>
        </authorList>
    </citation>
    <scope>NUCLEOTIDE SEQUENCE [LARGE SCALE GENOMIC DNA]</scope>
    <source>
        <strain evidence="5">DSM 3922</strain>
    </source>
</reference>
<organism evidence="4 5">
    <name type="scientific">Alicyclobacillus acidoterrestris (strain ATCC 49025 / DSM 3922 / CIP 106132 / NCIMB 13137 / GD3B)</name>
    <dbReference type="NCBI Taxonomy" id="1356854"/>
    <lineage>
        <taxon>Bacteria</taxon>
        <taxon>Bacillati</taxon>
        <taxon>Bacillota</taxon>
        <taxon>Bacilli</taxon>
        <taxon>Bacillales</taxon>
        <taxon>Alicyclobacillaceae</taxon>
        <taxon>Alicyclobacillus</taxon>
    </lineage>
</organism>
<dbReference type="PRINTS" id="PR00598">
    <property type="entry name" value="HTHMARR"/>
</dbReference>
<dbReference type="AlphaFoldDB" id="T0BY43"/>
<dbReference type="EMBL" id="CP080467">
    <property type="protein sequence ID" value="UNO50001.1"/>
    <property type="molecule type" value="Genomic_DNA"/>
</dbReference>
<keyword evidence="5" id="KW-1185">Reference proteome</keyword>
<dbReference type="InterPro" id="IPR039422">
    <property type="entry name" value="MarR/SlyA-like"/>
</dbReference>
<dbReference type="InterPro" id="IPR036390">
    <property type="entry name" value="WH_DNA-bd_sf"/>
</dbReference>